<dbReference type="PATRIC" id="fig|106634.4.peg.2336"/>
<evidence type="ECO:0000256" key="1">
    <source>
        <dbReference type="ARBA" id="ARBA00001946"/>
    </source>
</evidence>
<reference evidence="14 15" key="1">
    <citation type="submission" date="2015-04" db="EMBL/GenBank/DDBJ databases">
        <title>Complete Sequence for the Genome of the Thioalkalivibrio versutus D301.</title>
        <authorList>
            <person name="Mu T."/>
            <person name="Zhou J."/>
            <person name="Xu X."/>
        </authorList>
    </citation>
    <scope>NUCLEOTIDE SEQUENCE [LARGE SCALE GENOMIC DNA]</scope>
    <source>
        <strain evidence="14 15">D301</strain>
    </source>
</reference>
<dbReference type="Gene3D" id="3.40.50.300">
    <property type="entry name" value="P-loop containing nucleotide triphosphate hydrolases"/>
    <property type="match status" value="1"/>
</dbReference>
<protein>
    <recommendedName>
        <fullName evidence="10">tRNA dimethylallyltransferase</fullName>
        <ecNumber evidence="10">2.5.1.75</ecNumber>
    </recommendedName>
    <alternativeName>
        <fullName evidence="10">Dimethylallyl diphosphate:tRNA dimethylallyltransferase</fullName>
        <shortName evidence="10">DMAPP:tRNA dimethylallyltransferase</shortName>
        <shortName evidence="10">DMATase</shortName>
    </alternativeName>
    <alternativeName>
        <fullName evidence="10">Isopentenyl-diphosphate:tRNA isopentenyltransferase</fullName>
        <shortName evidence="10">IPP transferase</shortName>
        <shortName evidence="10">IPPT</shortName>
        <shortName evidence="10">IPTase</shortName>
    </alternativeName>
</protein>
<evidence type="ECO:0000256" key="12">
    <source>
        <dbReference type="RuleBase" id="RU003784"/>
    </source>
</evidence>
<name>A0A0G3G6D1_9GAMM</name>
<feature type="region of interest" description="Interaction with substrate tRNA" evidence="10">
    <location>
        <begin position="41"/>
        <end position="44"/>
    </location>
</feature>
<evidence type="ECO:0000256" key="11">
    <source>
        <dbReference type="RuleBase" id="RU003783"/>
    </source>
</evidence>
<dbReference type="InterPro" id="IPR027417">
    <property type="entry name" value="P-loop_NTPase"/>
</dbReference>
<keyword evidence="8 10" id="KW-0460">Magnesium</keyword>
<evidence type="ECO:0000256" key="8">
    <source>
        <dbReference type="ARBA" id="ARBA00022842"/>
    </source>
</evidence>
<dbReference type="Proteomes" id="UP000064201">
    <property type="component" value="Chromosome"/>
</dbReference>
<keyword evidence="5 10" id="KW-0819">tRNA processing</keyword>
<evidence type="ECO:0000256" key="13">
    <source>
        <dbReference type="RuleBase" id="RU003785"/>
    </source>
</evidence>
<comment type="similarity">
    <text evidence="3 10 13">Belongs to the IPP transferase family.</text>
</comment>
<keyword evidence="6 10" id="KW-0547">Nucleotide-binding</keyword>
<dbReference type="GO" id="GO:0006400">
    <property type="term" value="P:tRNA modification"/>
    <property type="evidence" value="ECO:0007669"/>
    <property type="project" value="TreeGrafter"/>
</dbReference>
<accession>A0A0G3G6D1</accession>
<dbReference type="Pfam" id="PF01715">
    <property type="entry name" value="IPPT"/>
    <property type="match status" value="1"/>
</dbReference>
<comment type="function">
    <text evidence="2 10 12">Catalyzes the transfer of a dimethylallyl group onto the adenine at position 37 in tRNAs that read codons beginning with uridine, leading to the formation of N6-(dimethylallyl)adenosine (i(6)A).</text>
</comment>
<dbReference type="InterPro" id="IPR039657">
    <property type="entry name" value="Dimethylallyltransferase"/>
</dbReference>
<keyword evidence="7 10" id="KW-0067">ATP-binding</keyword>
<dbReference type="OrthoDB" id="9776390at2"/>
<dbReference type="RefSeq" id="WP_047251635.1">
    <property type="nucleotide sequence ID" value="NZ_CP011367.1"/>
</dbReference>
<dbReference type="EMBL" id="CP011367">
    <property type="protein sequence ID" value="AKJ95929.1"/>
    <property type="molecule type" value="Genomic_DNA"/>
</dbReference>
<dbReference type="NCBIfam" id="TIGR00174">
    <property type="entry name" value="miaA"/>
    <property type="match status" value="1"/>
</dbReference>
<keyword evidence="4 10" id="KW-0808">Transferase</keyword>
<dbReference type="AlphaFoldDB" id="A0A0G3G6D1"/>
<feature type="region of interest" description="Interaction with substrate tRNA" evidence="10">
    <location>
        <begin position="165"/>
        <end position="169"/>
    </location>
</feature>
<dbReference type="SUPFAM" id="SSF52540">
    <property type="entry name" value="P-loop containing nucleoside triphosphate hydrolases"/>
    <property type="match status" value="1"/>
</dbReference>
<dbReference type="KEGG" id="tvr:TVD_11445"/>
<comment type="catalytic activity">
    <reaction evidence="9 10 11">
        <text>adenosine(37) in tRNA + dimethylallyl diphosphate = N(6)-dimethylallyladenosine(37) in tRNA + diphosphate</text>
        <dbReference type="Rhea" id="RHEA:26482"/>
        <dbReference type="Rhea" id="RHEA-COMP:10162"/>
        <dbReference type="Rhea" id="RHEA-COMP:10375"/>
        <dbReference type="ChEBI" id="CHEBI:33019"/>
        <dbReference type="ChEBI" id="CHEBI:57623"/>
        <dbReference type="ChEBI" id="CHEBI:74411"/>
        <dbReference type="ChEBI" id="CHEBI:74415"/>
        <dbReference type="EC" id="2.5.1.75"/>
    </reaction>
</comment>
<dbReference type="PANTHER" id="PTHR11088:SF60">
    <property type="entry name" value="TRNA DIMETHYLALLYLTRANSFERASE"/>
    <property type="match status" value="1"/>
</dbReference>
<dbReference type="FunFam" id="1.10.20.140:FF:000001">
    <property type="entry name" value="tRNA dimethylallyltransferase"/>
    <property type="match status" value="1"/>
</dbReference>
<gene>
    <name evidence="10" type="primary">miaA</name>
    <name evidence="14" type="ORF">TVD_11445</name>
</gene>
<evidence type="ECO:0000256" key="3">
    <source>
        <dbReference type="ARBA" id="ARBA00005842"/>
    </source>
</evidence>
<evidence type="ECO:0000256" key="7">
    <source>
        <dbReference type="ARBA" id="ARBA00022840"/>
    </source>
</evidence>
<dbReference type="Gene3D" id="1.10.20.140">
    <property type="match status" value="1"/>
</dbReference>
<dbReference type="GO" id="GO:0052381">
    <property type="term" value="F:tRNA dimethylallyltransferase activity"/>
    <property type="evidence" value="ECO:0007669"/>
    <property type="project" value="UniProtKB-UniRule"/>
</dbReference>
<feature type="site" description="Interaction with substrate tRNA" evidence="10">
    <location>
        <position position="133"/>
    </location>
</feature>
<dbReference type="STRING" id="106634.TVD_11445"/>
<keyword evidence="15" id="KW-1185">Reference proteome</keyword>
<dbReference type="HAMAP" id="MF_00185">
    <property type="entry name" value="IPP_trans"/>
    <property type="match status" value="1"/>
</dbReference>
<comment type="caution">
    <text evidence="10">Lacks conserved residue(s) required for the propagation of feature annotation.</text>
</comment>
<feature type="binding site" evidence="10">
    <location>
        <begin position="18"/>
        <end position="23"/>
    </location>
    <ligand>
        <name>substrate</name>
    </ligand>
</feature>
<evidence type="ECO:0000313" key="15">
    <source>
        <dbReference type="Proteomes" id="UP000064201"/>
    </source>
</evidence>
<feature type="site" description="Interaction with substrate tRNA" evidence="10">
    <location>
        <position position="107"/>
    </location>
</feature>
<evidence type="ECO:0000256" key="4">
    <source>
        <dbReference type="ARBA" id="ARBA00022679"/>
    </source>
</evidence>
<dbReference type="PANTHER" id="PTHR11088">
    <property type="entry name" value="TRNA DIMETHYLALLYLTRANSFERASE"/>
    <property type="match status" value="1"/>
</dbReference>
<comment type="cofactor">
    <cofactor evidence="1 10">
        <name>Mg(2+)</name>
        <dbReference type="ChEBI" id="CHEBI:18420"/>
    </cofactor>
</comment>
<evidence type="ECO:0000256" key="10">
    <source>
        <dbReference type="HAMAP-Rule" id="MF_00185"/>
    </source>
</evidence>
<evidence type="ECO:0000313" key="14">
    <source>
        <dbReference type="EMBL" id="AKJ95929.1"/>
    </source>
</evidence>
<organism evidence="14 15">
    <name type="scientific">Thioalkalivibrio versutus</name>
    <dbReference type="NCBI Taxonomy" id="106634"/>
    <lineage>
        <taxon>Bacteria</taxon>
        <taxon>Pseudomonadati</taxon>
        <taxon>Pseudomonadota</taxon>
        <taxon>Gammaproteobacteria</taxon>
        <taxon>Chromatiales</taxon>
        <taxon>Ectothiorhodospiraceae</taxon>
        <taxon>Thioalkalivibrio</taxon>
    </lineage>
</organism>
<dbReference type="GO" id="GO:0005524">
    <property type="term" value="F:ATP binding"/>
    <property type="evidence" value="ECO:0007669"/>
    <property type="project" value="UniProtKB-UniRule"/>
</dbReference>
<evidence type="ECO:0000256" key="5">
    <source>
        <dbReference type="ARBA" id="ARBA00022694"/>
    </source>
</evidence>
<feature type="binding site" evidence="10">
    <location>
        <begin position="16"/>
        <end position="23"/>
    </location>
    <ligand>
        <name>ATP</name>
        <dbReference type="ChEBI" id="CHEBI:30616"/>
    </ligand>
</feature>
<evidence type="ECO:0000256" key="9">
    <source>
        <dbReference type="ARBA" id="ARBA00049563"/>
    </source>
</evidence>
<dbReference type="EC" id="2.5.1.75" evidence="10"/>
<dbReference type="InterPro" id="IPR018022">
    <property type="entry name" value="IPT"/>
</dbReference>
<evidence type="ECO:0000256" key="2">
    <source>
        <dbReference type="ARBA" id="ARBA00003213"/>
    </source>
</evidence>
<comment type="subunit">
    <text evidence="10">Monomer.</text>
</comment>
<proteinExistence type="inferred from homology"/>
<sequence>MAGLDGERPPVILLAGPTASGKTALSLALAEALDAEIVSVDSALVYRGMDIGTAKPDAAERARAPHHLLDIRDPEDTYNASDFAHDARAAIDAIHARGRVALLAGGTLLYLRALLDGFDPIPPVPDAVRESVRGRLEHEGAVALHAELATVDPEAAARIHPNDPQRILRALEVYAASGQPLSGFQSGAAATVPAGWVSLALWPADRERLRIRIADRFDAMLEAGFVDELMTLTRRPGLTAEHPSQRAVGYRQGWQWLAGECDFATFRERAIAATRQLAKRQLTGLRRFPLHARLNAEDADLSQALRAIQAARIAAPAAAMSE</sequence>
<evidence type="ECO:0000256" key="6">
    <source>
        <dbReference type="ARBA" id="ARBA00022741"/>
    </source>
</evidence>